<accession>A0A9P5YLD6</accession>
<dbReference type="EMBL" id="MU150229">
    <property type="protein sequence ID" value="KAF9469951.1"/>
    <property type="molecule type" value="Genomic_DNA"/>
</dbReference>
<dbReference type="InterPro" id="IPR000626">
    <property type="entry name" value="Ubiquitin-like_dom"/>
</dbReference>
<dbReference type="InterPro" id="IPR003103">
    <property type="entry name" value="BAG_domain"/>
</dbReference>
<gene>
    <name evidence="3" type="ORF">BDZ94DRAFT_1279065</name>
</gene>
<evidence type="ECO:0000313" key="4">
    <source>
        <dbReference type="Proteomes" id="UP000807353"/>
    </source>
</evidence>
<comment type="caution">
    <text evidence="3">The sequence shown here is derived from an EMBL/GenBank/DDBJ whole genome shotgun (WGS) entry which is preliminary data.</text>
</comment>
<dbReference type="InterPro" id="IPR029071">
    <property type="entry name" value="Ubiquitin-like_domsf"/>
</dbReference>
<reference evidence="3" key="1">
    <citation type="submission" date="2020-11" db="EMBL/GenBank/DDBJ databases">
        <authorList>
            <consortium name="DOE Joint Genome Institute"/>
            <person name="Ahrendt S."/>
            <person name="Riley R."/>
            <person name="Andreopoulos W."/>
            <person name="Labutti K."/>
            <person name="Pangilinan J."/>
            <person name="Ruiz-Duenas F.J."/>
            <person name="Barrasa J.M."/>
            <person name="Sanchez-Garcia M."/>
            <person name="Camarero S."/>
            <person name="Miyauchi S."/>
            <person name="Serrano A."/>
            <person name="Linde D."/>
            <person name="Babiker R."/>
            <person name="Drula E."/>
            <person name="Ayuso-Fernandez I."/>
            <person name="Pacheco R."/>
            <person name="Padilla G."/>
            <person name="Ferreira P."/>
            <person name="Barriuso J."/>
            <person name="Kellner H."/>
            <person name="Castanera R."/>
            <person name="Alfaro M."/>
            <person name="Ramirez L."/>
            <person name="Pisabarro A.G."/>
            <person name="Kuo A."/>
            <person name="Tritt A."/>
            <person name="Lipzen A."/>
            <person name="He G."/>
            <person name="Yan M."/>
            <person name="Ng V."/>
            <person name="Cullen D."/>
            <person name="Martin F."/>
            <person name="Rosso M.-N."/>
            <person name="Henrissat B."/>
            <person name="Hibbett D."/>
            <person name="Martinez A.T."/>
            <person name="Grigoriev I.V."/>
        </authorList>
    </citation>
    <scope>NUCLEOTIDE SEQUENCE</scope>
    <source>
        <strain evidence="3">CBS 247.69</strain>
    </source>
</reference>
<dbReference type="AlphaFoldDB" id="A0A9P5YLD6"/>
<sequence length="177" mass="19444">MPVTVKWARERISFELPSPDTPLSAIRASLADYTHIPQHAFKLVHAGAVMKDDAAPISAYHLHPNSVIALIGSADAPPVATALPPLRAEQPVLNSIQAELAQVRATLAPALALFLADPTHHKEHLRLGELLLQALIRLDSIAPEPAWEHARRERKDAVREVQDMLDRLDDAWAARTV</sequence>
<evidence type="ECO:0000259" key="2">
    <source>
        <dbReference type="PROSITE" id="PS51035"/>
    </source>
</evidence>
<dbReference type="SMART" id="SM00213">
    <property type="entry name" value="UBQ"/>
    <property type="match status" value="1"/>
</dbReference>
<dbReference type="PROSITE" id="PS50053">
    <property type="entry name" value="UBIQUITIN_2"/>
    <property type="match status" value="1"/>
</dbReference>
<dbReference type="SUPFAM" id="SSF63491">
    <property type="entry name" value="BAG domain"/>
    <property type="match status" value="1"/>
</dbReference>
<evidence type="ECO:0000259" key="1">
    <source>
        <dbReference type="PROSITE" id="PS50053"/>
    </source>
</evidence>
<name>A0A9P5YLD6_9AGAR</name>
<dbReference type="SMART" id="SM00264">
    <property type="entry name" value="BAG"/>
    <property type="match status" value="1"/>
</dbReference>
<dbReference type="PROSITE" id="PS51035">
    <property type="entry name" value="BAG"/>
    <property type="match status" value="1"/>
</dbReference>
<evidence type="ECO:0008006" key="5">
    <source>
        <dbReference type="Google" id="ProtNLM"/>
    </source>
</evidence>
<dbReference type="Gene3D" id="1.20.58.120">
    <property type="entry name" value="BAG domain"/>
    <property type="match status" value="1"/>
</dbReference>
<feature type="domain" description="BAG" evidence="2">
    <location>
        <begin position="122"/>
        <end position="172"/>
    </location>
</feature>
<dbReference type="InterPro" id="IPR036533">
    <property type="entry name" value="BAG_dom_sf"/>
</dbReference>
<dbReference type="OrthoDB" id="417450at2759"/>
<dbReference type="Proteomes" id="UP000807353">
    <property type="component" value="Unassembled WGS sequence"/>
</dbReference>
<organism evidence="3 4">
    <name type="scientific">Collybia nuda</name>
    <dbReference type="NCBI Taxonomy" id="64659"/>
    <lineage>
        <taxon>Eukaryota</taxon>
        <taxon>Fungi</taxon>
        <taxon>Dikarya</taxon>
        <taxon>Basidiomycota</taxon>
        <taxon>Agaricomycotina</taxon>
        <taxon>Agaricomycetes</taxon>
        <taxon>Agaricomycetidae</taxon>
        <taxon>Agaricales</taxon>
        <taxon>Tricholomatineae</taxon>
        <taxon>Clitocybaceae</taxon>
        <taxon>Collybia</taxon>
    </lineage>
</organism>
<keyword evidence="4" id="KW-1185">Reference proteome</keyword>
<proteinExistence type="predicted"/>
<dbReference type="SUPFAM" id="SSF54236">
    <property type="entry name" value="Ubiquitin-like"/>
    <property type="match status" value="1"/>
</dbReference>
<evidence type="ECO:0000313" key="3">
    <source>
        <dbReference type="EMBL" id="KAF9469951.1"/>
    </source>
</evidence>
<dbReference type="Gene3D" id="3.10.20.90">
    <property type="entry name" value="Phosphatidylinositol 3-kinase Catalytic Subunit, Chain A, domain 1"/>
    <property type="match status" value="1"/>
</dbReference>
<dbReference type="Pfam" id="PF02179">
    <property type="entry name" value="BAG"/>
    <property type="match status" value="1"/>
</dbReference>
<dbReference type="GO" id="GO:0051087">
    <property type="term" value="F:protein-folding chaperone binding"/>
    <property type="evidence" value="ECO:0007669"/>
    <property type="project" value="InterPro"/>
</dbReference>
<protein>
    <recommendedName>
        <fullName evidence="5">BAG domain-containing protein</fullName>
    </recommendedName>
</protein>
<dbReference type="Pfam" id="PF00240">
    <property type="entry name" value="ubiquitin"/>
    <property type="match status" value="1"/>
</dbReference>
<feature type="domain" description="Ubiquitin-like" evidence="1">
    <location>
        <begin position="1"/>
        <end position="71"/>
    </location>
</feature>